<accession>A0ABX1F6F8</accession>
<reference evidence="1 2" key="1">
    <citation type="submission" date="2020-03" db="EMBL/GenBank/DDBJ databases">
        <title>Roseomonas selenitidurans sp. nov. isolated from soil.</title>
        <authorList>
            <person name="Liu H."/>
        </authorList>
    </citation>
    <scope>NUCLEOTIDE SEQUENCE [LARGE SCALE GENOMIC DNA]</scope>
    <source>
        <strain evidence="1 2">JCM 15073</strain>
    </source>
</reference>
<comment type="caution">
    <text evidence="1">The sequence shown here is derived from an EMBL/GenBank/DDBJ whole genome shotgun (WGS) entry which is preliminary data.</text>
</comment>
<proteinExistence type="predicted"/>
<protein>
    <submittedName>
        <fullName evidence="1">Uncharacterized protein</fullName>
    </submittedName>
</protein>
<keyword evidence="2" id="KW-1185">Reference proteome</keyword>
<dbReference type="EMBL" id="JAAVTX010000007">
    <property type="protein sequence ID" value="NKE47973.1"/>
    <property type="molecule type" value="Genomic_DNA"/>
</dbReference>
<evidence type="ECO:0000313" key="1">
    <source>
        <dbReference type="EMBL" id="NKE47973.1"/>
    </source>
</evidence>
<dbReference type="Proteomes" id="UP000765160">
    <property type="component" value="Unassembled WGS sequence"/>
</dbReference>
<sequence length="69" mass="7621">MPVRSPHAPDPVYVAALKAALERDLDRMLEWRGPVTEVRRLVAELDQLDAQFQPASTRAAGPAHDQMAS</sequence>
<gene>
    <name evidence="1" type="ORF">HB662_24560</name>
</gene>
<evidence type="ECO:0000313" key="2">
    <source>
        <dbReference type="Proteomes" id="UP000765160"/>
    </source>
</evidence>
<dbReference type="RefSeq" id="WP_168053826.1">
    <property type="nucleotide sequence ID" value="NZ_JAAVTX010000007.1"/>
</dbReference>
<name>A0ABX1F6F8_9PROT</name>
<organism evidence="1 2">
    <name type="scientific">Falsiroseomonas frigidaquae</name>
    <dbReference type="NCBI Taxonomy" id="487318"/>
    <lineage>
        <taxon>Bacteria</taxon>
        <taxon>Pseudomonadati</taxon>
        <taxon>Pseudomonadota</taxon>
        <taxon>Alphaproteobacteria</taxon>
        <taxon>Acetobacterales</taxon>
        <taxon>Roseomonadaceae</taxon>
        <taxon>Falsiroseomonas</taxon>
    </lineage>
</organism>